<proteinExistence type="predicted"/>
<accession>A0ABY2GVL6</accession>
<name>A0ABY2GVL6_9HYPO</name>
<sequence>MSPLLRTNAVVSSSSGVSLRSPALAHEVIGSKRDRCGGASSDEAYEDCMPLLHKLEADVTSVWAAIDSRQGFASADAKAC</sequence>
<evidence type="ECO:0000313" key="1">
    <source>
        <dbReference type="EMBL" id="TFA99992.1"/>
    </source>
</evidence>
<reference evidence="1 2" key="1">
    <citation type="submission" date="2018-01" db="EMBL/GenBank/DDBJ databases">
        <title>Genome characterization of the sugarcane-associated fungus Trichoderma ghanense CCMA-1212 and their application in lignocelulose bioconversion.</title>
        <authorList>
            <person name="Steindorff A.S."/>
            <person name="Mendes T.D."/>
            <person name="Vilela E.S.D."/>
            <person name="Rodrigues D.S."/>
            <person name="Formighieri E.F."/>
            <person name="Melo I.S."/>
            <person name="Favaro L.C.L."/>
        </authorList>
    </citation>
    <scope>NUCLEOTIDE SEQUENCE [LARGE SCALE GENOMIC DNA]</scope>
    <source>
        <strain evidence="1 2">CCMA-1212</strain>
    </source>
</reference>
<dbReference type="RefSeq" id="XP_073556194.1">
    <property type="nucleotide sequence ID" value="XM_073705417.1"/>
</dbReference>
<protein>
    <submittedName>
        <fullName evidence="1">Uncharacterized protein</fullName>
    </submittedName>
</protein>
<evidence type="ECO:0000313" key="2">
    <source>
        <dbReference type="Proteomes" id="UP001642720"/>
    </source>
</evidence>
<keyword evidence="2" id="KW-1185">Reference proteome</keyword>
<gene>
    <name evidence="1" type="ORF">CCMA1212_008276</name>
</gene>
<dbReference type="Proteomes" id="UP001642720">
    <property type="component" value="Unassembled WGS sequence"/>
</dbReference>
<organism evidence="1 2">
    <name type="scientific">Trichoderma ghanense</name>
    <dbReference type="NCBI Taxonomy" id="65468"/>
    <lineage>
        <taxon>Eukaryota</taxon>
        <taxon>Fungi</taxon>
        <taxon>Dikarya</taxon>
        <taxon>Ascomycota</taxon>
        <taxon>Pezizomycotina</taxon>
        <taxon>Sordariomycetes</taxon>
        <taxon>Hypocreomycetidae</taxon>
        <taxon>Hypocreales</taxon>
        <taxon>Hypocreaceae</taxon>
        <taxon>Trichoderma</taxon>
    </lineage>
</organism>
<comment type="caution">
    <text evidence="1">The sequence shown here is derived from an EMBL/GenBank/DDBJ whole genome shotgun (WGS) entry which is preliminary data.</text>
</comment>
<dbReference type="GeneID" id="300579867"/>
<dbReference type="EMBL" id="PPTA01000012">
    <property type="protein sequence ID" value="TFA99992.1"/>
    <property type="molecule type" value="Genomic_DNA"/>
</dbReference>